<protein>
    <recommendedName>
        <fullName evidence="1">DUF4183 domain-containing protein</fullName>
    </recommendedName>
</protein>
<keyword evidence="3" id="KW-1185">Reference proteome</keyword>
<dbReference type="RefSeq" id="WP_068652977.1">
    <property type="nucleotide sequence ID" value="NZ_CP043611.1"/>
</dbReference>
<name>A0A168J4W8_9BACL</name>
<dbReference type="EMBL" id="LVJI01000054">
    <property type="protein sequence ID" value="OAB40161.1"/>
    <property type="molecule type" value="Genomic_DNA"/>
</dbReference>
<feature type="domain" description="DUF4183" evidence="1">
    <location>
        <begin position="27"/>
        <end position="91"/>
    </location>
</feature>
<organism evidence="2 3">
    <name type="scientific">Paenibacillus antarcticus</name>
    <dbReference type="NCBI Taxonomy" id="253703"/>
    <lineage>
        <taxon>Bacteria</taxon>
        <taxon>Bacillati</taxon>
        <taxon>Bacillota</taxon>
        <taxon>Bacilli</taxon>
        <taxon>Bacillales</taxon>
        <taxon>Paenibacillaceae</taxon>
        <taxon>Paenibacillus</taxon>
    </lineage>
</organism>
<dbReference type="InterPro" id="IPR025237">
    <property type="entry name" value="DUF4183"/>
</dbReference>
<evidence type="ECO:0000313" key="2">
    <source>
        <dbReference type="EMBL" id="OAB40161.1"/>
    </source>
</evidence>
<dbReference type="Pfam" id="PF13799">
    <property type="entry name" value="DUF4183"/>
    <property type="match status" value="1"/>
</dbReference>
<reference evidence="2 3" key="1">
    <citation type="submission" date="2016-03" db="EMBL/GenBank/DDBJ databases">
        <title>Draft genome sequence of Paenibacillus antarcticus CECT 5836.</title>
        <authorList>
            <person name="Shin S.-K."/>
            <person name="Yi H."/>
        </authorList>
    </citation>
    <scope>NUCLEOTIDE SEQUENCE [LARGE SCALE GENOMIC DNA]</scope>
    <source>
        <strain evidence="2 3">CECT 5836</strain>
    </source>
</reference>
<proteinExistence type="predicted"/>
<evidence type="ECO:0000313" key="3">
    <source>
        <dbReference type="Proteomes" id="UP000077355"/>
    </source>
</evidence>
<accession>A0A168J4W8</accession>
<evidence type="ECO:0000259" key="1">
    <source>
        <dbReference type="Pfam" id="PF13799"/>
    </source>
</evidence>
<comment type="caution">
    <text evidence="2">The sequence shown here is derived from an EMBL/GenBank/DDBJ whole genome shotgun (WGS) entry which is preliminary data.</text>
</comment>
<dbReference type="AlphaFoldDB" id="A0A168J4W8"/>
<sequence length="94" mass="9713">MPITKPFMAARRFTATAGDGTGVGAAYNILATATTNDIGVAATAFPTAPAYYNLYINAQIQSADTSTVTTTVITIPDGDTLDPATPIVIEFVVN</sequence>
<dbReference type="Proteomes" id="UP000077355">
    <property type="component" value="Unassembled WGS sequence"/>
</dbReference>
<gene>
    <name evidence="2" type="ORF">PBAT_22870</name>
</gene>